<sequence length="253" mass="27703">MVKHQFRGQNFLFKQIVVHEEPVLHCFKCKSHGHRAADCPFLGNGGEENKPNTGFEMGRRSSIISNNNNLGASLGNDLGRWANVVDDEDPKNEVDYIFVTEGGGGVVGEELRDPNIMGYDLVQEIVHEAIDNTLRKEADISLDGTGLKDVEQTLTLGCLSEVQVEEGAGITAQTVTTSPGAVARIGHNGRVVITFSDVAVVDAAMTNAEGEFTKVRKRPPRGLQAMGTRRWMCCLALMLRPSRLETLHKKGYL</sequence>
<dbReference type="Proteomes" id="UP001141806">
    <property type="component" value="Unassembled WGS sequence"/>
</dbReference>
<dbReference type="Pfam" id="PF00098">
    <property type="entry name" value="zf-CCHC"/>
    <property type="match status" value="1"/>
</dbReference>
<comment type="caution">
    <text evidence="3">The sequence shown here is derived from an EMBL/GenBank/DDBJ whole genome shotgun (WGS) entry which is preliminary data.</text>
</comment>
<evidence type="ECO:0000256" key="1">
    <source>
        <dbReference type="PROSITE-ProRule" id="PRU00047"/>
    </source>
</evidence>
<dbReference type="InterPro" id="IPR036875">
    <property type="entry name" value="Znf_CCHC_sf"/>
</dbReference>
<dbReference type="AlphaFoldDB" id="A0A9Q0L4I6"/>
<evidence type="ECO:0000259" key="2">
    <source>
        <dbReference type="PROSITE" id="PS50158"/>
    </source>
</evidence>
<dbReference type="EMBL" id="JAMYWD010000001">
    <property type="protein sequence ID" value="KAJ4982327.1"/>
    <property type="molecule type" value="Genomic_DNA"/>
</dbReference>
<organism evidence="3 4">
    <name type="scientific">Protea cynaroides</name>
    <dbReference type="NCBI Taxonomy" id="273540"/>
    <lineage>
        <taxon>Eukaryota</taxon>
        <taxon>Viridiplantae</taxon>
        <taxon>Streptophyta</taxon>
        <taxon>Embryophyta</taxon>
        <taxon>Tracheophyta</taxon>
        <taxon>Spermatophyta</taxon>
        <taxon>Magnoliopsida</taxon>
        <taxon>Proteales</taxon>
        <taxon>Proteaceae</taxon>
        <taxon>Protea</taxon>
    </lineage>
</organism>
<protein>
    <recommendedName>
        <fullName evidence="2">CCHC-type domain-containing protein</fullName>
    </recommendedName>
</protein>
<reference evidence="3" key="1">
    <citation type="journal article" date="2023" name="Plant J.">
        <title>The genome of the king protea, Protea cynaroides.</title>
        <authorList>
            <person name="Chang J."/>
            <person name="Duong T.A."/>
            <person name="Schoeman C."/>
            <person name="Ma X."/>
            <person name="Roodt D."/>
            <person name="Barker N."/>
            <person name="Li Z."/>
            <person name="Van de Peer Y."/>
            <person name="Mizrachi E."/>
        </authorList>
    </citation>
    <scope>NUCLEOTIDE SEQUENCE</scope>
    <source>
        <tissue evidence="3">Young leaves</tissue>
    </source>
</reference>
<keyword evidence="1" id="KW-0863">Zinc-finger</keyword>
<dbReference type="GO" id="GO:0008270">
    <property type="term" value="F:zinc ion binding"/>
    <property type="evidence" value="ECO:0007669"/>
    <property type="project" value="UniProtKB-KW"/>
</dbReference>
<dbReference type="InterPro" id="IPR001878">
    <property type="entry name" value="Znf_CCHC"/>
</dbReference>
<keyword evidence="1" id="KW-0862">Zinc</keyword>
<accession>A0A9Q0L4I6</accession>
<evidence type="ECO:0000313" key="3">
    <source>
        <dbReference type="EMBL" id="KAJ4982327.1"/>
    </source>
</evidence>
<gene>
    <name evidence="3" type="ORF">NE237_033164</name>
</gene>
<keyword evidence="1" id="KW-0479">Metal-binding</keyword>
<dbReference type="SUPFAM" id="SSF57756">
    <property type="entry name" value="Retrovirus zinc finger-like domains"/>
    <property type="match status" value="1"/>
</dbReference>
<dbReference type="GO" id="GO:0003676">
    <property type="term" value="F:nucleic acid binding"/>
    <property type="evidence" value="ECO:0007669"/>
    <property type="project" value="InterPro"/>
</dbReference>
<keyword evidence="4" id="KW-1185">Reference proteome</keyword>
<proteinExistence type="predicted"/>
<feature type="domain" description="CCHC-type" evidence="2">
    <location>
        <begin position="26"/>
        <end position="40"/>
    </location>
</feature>
<name>A0A9Q0L4I6_9MAGN</name>
<evidence type="ECO:0000313" key="4">
    <source>
        <dbReference type="Proteomes" id="UP001141806"/>
    </source>
</evidence>
<dbReference type="PROSITE" id="PS50158">
    <property type="entry name" value="ZF_CCHC"/>
    <property type="match status" value="1"/>
</dbReference>